<feature type="region of interest" description="Disordered" evidence="2">
    <location>
        <begin position="1"/>
        <end position="21"/>
    </location>
</feature>
<dbReference type="GO" id="GO:0008154">
    <property type="term" value="P:actin polymerization or depolymerization"/>
    <property type="evidence" value="ECO:0007669"/>
    <property type="project" value="TreeGrafter"/>
</dbReference>
<protein>
    <submittedName>
        <fullName evidence="4">DgyrCDS5205</fullName>
    </submittedName>
</protein>
<comment type="caution">
    <text evidence="4">The sequence shown here is derived from an EMBL/GenBank/DDBJ whole genome shotgun (WGS) entry which is preliminary data.</text>
</comment>
<dbReference type="InterPro" id="IPR029006">
    <property type="entry name" value="ADF-H/Gelsolin-like_dom_sf"/>
</dbReference>
<dbReference type="Gene3D" id="1.10.950.10">
    <property type="entry name" value="Villin headpiece domain"/>
    <property type="match status" value="1"/>
</dbReference>
<dbReference type="SUPFAM" id="SSF47050">
    <property type="entry name" value="VHP, Villin headpiece domain"/>
    <property type="match status" value="1"/>
</dbReference>
<dbReference type="GO" id="GO:0051014">
    <property type="term" value="P:actin filament severing"/>
    <property type="evidence" value="ECO:0007669"/>
    <property type="project" value="TreeGrafter"/>
</dbReference>
<dbReference type="PANTHER" id="PTHR11977:SF45">
    <property type="entry name" value="SUPERVILLIN"/>
    <property type="match status" value="1"/>
</dbReference>
<dbReference type="GO" id="GO:0051016">
    <property type="term" value="P:barbed-end actin filament capping"/>
    <property type="evidence" value="ECO:0007669"/>
    <property type="project" value="TreeGrafter"/>
</dbReference>
<feature type="compositionally biased region" description="Basic and acidic residues" evidence="2">
    <location>
        <begin position="418"/>
        <end position="428"/>
    </location>
</feature>
<feature type="region of interest" description="Disordered" evidence="2">
    <location>
        <begin position="354"/>
        <end position="465"/>
    </location>
</feature>
<dbReference type="OrthoDB" id="28894at2759"/>
<dbReference type="EMBL" id="CAJFCJ010000006">
    <property type="protein sequence ID" value="CAD5116299.1"/>
    <property type="molecule type" value="Genomic_DNA"/>
</dbReference>
<dbReference type="Gene3D" id="3.40.20.10">
    <property type="entry name" value="Severin"/>
    <property type="match status" value="5"/>
</dbReference>
<feature type="compositionally biased region" description="Acidic residues" evidence="2">
    <location>
        <begin position="354"/>
        <end position="374"/>
    </location>
</feature>
<sequence>MDDIVRKSRLYNDSGKSSTIDARSCEDLDKKSTVEFSSISQSPFLKKDTNRLRIHREKETESDSNVKTKDKKTEDNERRSRRRIYGNKSENDNQILTVRENYKSELKKVELRKIDNTEPKIDAKTEIDKNKDDKFSSVSLRKNIFENSTDSKNSTVKDYKVTTDNVFNMPLIAKKLSPMDNLKDNLKSTLSLTRSQIEKKSTQSDILHKPENGEKSESFGNIIKKMENSEDNNDLKDDTFVSSTKINLENMSRTRRRVYKDSTGDKSWSKVNIETVKESTEKSCDVSNAPVRRRSRVKITDNEVGPSKYDTEADCMTTKQADSGKIEGEVKTMYRHEVHSGLYDNVTIIKKAEEDSESYSTEDSEIEEDSEEESEQNRPSEQLKSQAKQYRNSPGKNRHSKSWPGLTNTDENNSILKKTKEIKVEYSKINENSPDTNDMDTTEDSVKTTKSPLRRAVSDNSQSTKDGLVSIKDRLAALKKNNEEGWKKRVDKSTLPDDNISARNKVLNKLENAADKWRDRVKNEGSDINKFSVTAIVASGQAKLTYSPLLAKKQSDRQRAISTQKLFEDLVFDDEVEEKEKQANLKKQPEKLNNFPKNSSVRKVKVAKIADSDFDNFFPKYENNDEVFETTQEYDFDKEFANVQRLKVIKRVKPSRKQQGTWKALKSEYASSEYHETFTPPEVNKKKNFPTEVRIADEIAKELEGAAANLKKSDSFNIKDTDLPPFHIDQPMLILVKGRRKCHLRLVKPIPESVNSGDSYILVTKDKVFAWLGKLSNLIEQRKATAKAKEIARTKDLCYRGNLPAQIIKETEKFSTKEFWQTLGGNTNSKPSDAAENEEDDFYEECSLLTNRIYYLQENKLVCDVNLSSKDYSCKILDDTKLYLFDFGSEMYIWSGKLCSNEEKRNLIRKARKLWKMGYDYSDMELNPFDPRRVLESPEKSESRPVWCLLGKVTQNTETVLFKQKFYDWPEDEINQDVRKDSDHKSGDDLRVIEPHKFIKDVPEISLILENFNVSRGDSLVERRDGIKWEYVIKTVSISEWIIKDKTTAEVKEENFGCFNLDRSYIIRWVYKCSAVFKRRQEVETGRDRIAYFYWQGPFSKSEEKGLAALNTVELDTEKAPQLRVDGRKEPPVFLHFFNGEMVISSKESEEKRMFLIRGRRKQEINFLEVDFHMESFRSGGCFLIINKKTTSAYIWIGLNVNDTYEQLATDAIHNILKNCPHRINLSRTPKTIELFKEKQESTDFLRLFNFSTTTERPYDTANKNLLNQITPRAFRLYSIKEPHTPEEILAVDRMADQFCALPFLQSDFYNLSEHEPALVLIATSGIVFLWQGWRKNAEHKSSFHKKRRFALETVARYCKEQAEDAQCKIIYAGFEPIEFTNLFQYWEKDDTARKANEQDGFTNVEDIFKMLKSMERARSGSYSLSELIAGNVPEGVDLTRRESYLTDKDFEDVFSCSKEAFYSLSDWKQRQMKRQLKLL</sequence>
<name>A0A7I8VKS4_9ANNE</name>
<evidence type="ECO:0000256" key="1">
    <source>
        <dbReference type="ARBA" id="ARBA00008418"/>
    </source>
</evidence>
<dbReference type="GO" id="GO:0051015">
    <property type="term" value="F:actin filament binding"/>
    <property type="evidence" value="ECO:0007669"/>
    <property type="project" value="InterPro"/>
</dbReference>
<feature type="compositionally biased region" description="Polar residues" evidence="2">
    <location>
        <begin position="405"/>
        <end position="416"/>
    </location>
</feature>
<dbReference type="Proteomes" id="UP000549394">
    <property type="component" value="Unassembled WGS sequence"/>
</dbReference>
<reference evidence="4 5" key="1">
    <citation type="submission" date="2020-08" db="EMBL/GenBank/DDBJ databases">
        <authorList>
            <person name="Hejnol A."/>
        </authorList>
    </citation>
    <scope>NUCLEOTIDE SEQUENCE [LARGE SCALE GENOMIC DNA]</scope>
</reference>
<feature type="domain" description="HP" evidence="3">
    <location>
        <begin position="1417"/>
        <end position="1480"/>
    </location>
</feature>
<dbReference type="Pfam" id="PF02209">
    <property type="entry name" value="VHP"/>
    <property type="match status" value="1"/>
</dbReference>
<evidence type="ECO:0000256" key="2">
    <source>
        <dbReference type="SAM" id="MobiDB-lite"/>
    </source>
</evidence>
<dbReference type="PROSITE" id="PS51089">
    <property type="entry name" value="HP"/>
    <property type="match status" value="1"/>
</dbReference>
<evidence type="ECO:0000313" key="4">
    <source>
        <dbReference type="EMBL" id="CAD5116299.1"/>
    </source>
</evidence>
<evidence type="ECO:0000313" key="5">
    <source>
        <dbReference type="Proteomes" id="UP000549394"/>
    </source>
</evidence>
<feature type="region of interest" description="Disordered" evidence="2">
    <location>
        <begin position="47"/>
        <end position="92"/>
    </location>
</feature>
<feature type="compositionally biased region" description="Polar residues" evidence="2">
    <location>
        <begin position="377"/>
        <end position="395"/>
    </location>
</feature>
<feature type="region of interest" description="Disordered" evidence="2">
    <location>
        <begin position="195"/>
        <end position="218"/>
    </location>
</feature>
<dbReference type="SMART" id="SM00262">
    <property type="entry name" value="GEL"/>
    <property type="match status" value="4"/>
</dbReference>
<gene>
    <name evidence="4" type="ORF">DGYR_LOCUS4936</name>
</gene>
<dbReference type="InterPro" id="IPR007123">
    <property type="entry name" value="Gelsolin-like_dom"/>
</dbReference>
<dbReference type="SUPFAM" id="SSF55753">
    <property type="entry name" value="Actin depolymerizing proteins"/>
    <property type="match status" value="5"/>
</dbReference>
<feature type="compositionally biased region" description="Basic and acidic residues" evidence="2">
    <location>
        <begin position="196"/>
        <end position="217"/>
    </location>
</feature>
<feature type="compositionally biased region" description="Basic and acidic residues" evidence="2">
    <location>
        <begin position="47"/>
        <end position="78"/>
    </location>
</feature>
<dbReference type="InterPro" id="IPR007122">
    <property type="entry name" value="Villin/Gelsolin"/>
</dbReference>
<comment type="similarity">
    <text evidence="1">Belongs to the villin/gelsolin family.</text>
</comment>
<organism evidence="4 5">
    <name type="scientific">Dimorphilus gyrociliatus</name>
    <dbReference type="NCBI Taxonomy" id="2664684"/>
    <lineage>
        <taxon>Eukaryota</taxon>
        <taxon>Metazoa</taxon>
        <taxon>Spiralia</taxon>
        <taxon>Lophotrochozoa</taxon>
        <taxon>Annelida</taxon>
        <taxon>Polychaeta</taxon>
        <taxon>Polychaeta incertae sedis</taxon>
        <taxon>Dinophilidae</taxon>
        <taxon>Dimorphilus</taxon>
    </lineage>
</organism>
<dbReference type="Pfam" id="PF00626">
    <property type="entry name" value="Gelsolin"/>
    <property type="match status" value="1"/>
</dbReference>
<evidence type="ECO:0000259" key="3">
    <source>
        <dbReference type="PROSITE" id="PS51089"/>
    </source>
</evidence>
<accession>A0A7I8VKS4</accession>
<dbReference type="GO" id="GO:0015629">
    <property type="term" value="C:actin cytoskeleton"/>
    <property type="evidence" value="ECO:0007669"/>
    <property type="project" value="TreeGrafter"/>
</dbReference>
<dbReference type="GO" id="GO:0005737">
    <property type="term" value="C:cytoplasm"/>
    <property type="evidence" value="ECO:0007669"/>
    <property type="project" value="TreeGrafter"/>
</dbReference>
<keyword evidence="5" id="KW-1185">Reference proteome</keyword>
<dbReference type="SMART" id="SM00153">
    <property type="entry name" value="VHP"/>
    <property type="match status" value="1"/>
</dbReference>
<dbReference type="GO" id="GO:0005546">
    <property type="term" value="F:phosphatidylinositol-4,5-bisphosphate binding"/>
    <property type="evidence" value="ECO:0007669"/>
    <property type="project" value="TreeGrafter"/>
</dbReference>
<proteinExistence type="inferred from homology"/>
<dbReference type="InterPro" id="IPR003128">
    <property type="entry name" value="Villin_headpiece"/>
</dbReference>
<dbReference type="PANTHER" id="PTHR11977">
    <property type="entry name" value="VILLIN"/>
    <property type="match status" value="1"/>
</dbReference>
<dbReference type="InterPro" id="IPR036886">
    <property type="entry name" value="Villin_headpiece_dom_sf"/>
</dbReference>